<sequence length="562" mass="60819">MKTFAEFGLQPKVLQAILELGFEEATPIQEQALPLALAGTDLIGQAQTGTGKTAAFGIPLISKIDREDEKIRALIMTPTRELAIQVAEEIGKLARFKGLRSLAIYGGQDISRQIRGLKKKPQIIIGTPGRLLDHINRKTIRLDDVQTVVLDEADEMLDMGFMEDITSILKLVPVERQTMLFSATMPSNIQRLAQQFLNNPQHVSVIPKQISAPLIDQHYVEVPERQKFEALSRLIDMESPDLAIVFGRTKRRVDELAEALQKRGYSADGLHGDLSQNQRDAVMRKFRDGSIDVLVATDVAARGLDVSGVTHVINFDLPQDPESYVHRIGRTGRAGKEGTAWSFVTPREMDHMHLIERVTRSKITRKPLPTMAEAIEGKQRITAERVLGMVESDELNEYKGMAIQLLEQYDSVQLLSAAMKLLTGDKKDSEIELTPEDPIRAKRRGAKNDIRSGRKPSGSYGGNRGGTGGSGTGGSGGGGYRGNRDSSTGGGSRGGYSSGSGGSNYGSGSGGYGGGYKGNRDAGGASRDAGASRSSADRKPAARPSSSATARPAKREDSSYDL</sequence>
<dbReference type="InterPro" id="IPR001650">
    <property type="entry name" value="Helicase_C-like"/>
</dbReference>
<dbReference type="SUPFAM" id="SSF52540">
    <property type="entry name" value="P-loop containing nucleoside triphosphate hydrolases"/>
    <property type="match status" value="1"/>
</dbReference>
<feature type="compositionally biased region" description="Gly residues" evidence="12">
    <location>
        <begin position="488"/>
        <end position="517"/>
    </location>
</feature>
<evidence type="ECO:0000313" key="17">
    <source>
        <dbReference type="Proteomes" id="UP000463051"/>
    </source>
</evidence>
<dbReference type="InterPro" id="IPR014014">
    <property type="entry name" value="RNA_helicase_DEAD_Q_motif"/>
</dbReference>
<dbReference type="GO" id="GO:0033592">
    <property type="term" value="F:RNA strand annealing activity"/>
    <property type="evidence" value="ECO:0007669"/>
    <property type="project" value="TreeGrafter"/>
</dbReference>
<dbReference type="InterPro" id="IPR011545">
    <property type="entry name" value="DEAD/DEAH_box_helicase_dom"/>
</dbReference>
<dbReference type="GO" id="GO:0005840">
    <property type="term" value="C:ribosome"/>
    <property type="evidence" value="ECO:0007669"/>
    <property type="project" value="TreeGrafter"/>
</dbReference>
<evidence type="ECO:0000256" key="1">
    <source>
        <dbReference type="ARBA" id="ARBA00012552"/>
    </source>
</evidence>
<evidence type="ECO:0000256" key="3">
    <source>
        <dbReference type="ARBA" id="ARBA00022741"/>
    </source>
</evidence>
<dbReference type="GO" id="GO:0009409">
    <property type="term" value="P:response to cold"/>
    <property type="evidence" value="ECO:0007669"/>
    <property type="project" value="TreeGrafter"/>
</dbReference>
<dbReference type="InterPro" id="IPR014001">
    <property type="entry name" value="Helicase_ATP-bd"/>
</dbReference>
<keyword evidence="17" id="KW-1185">Reference proteome</keyword>
<evidence type="ECO:0000259" key="14">
    <source>
        <dbReference type="PROSITE" id="PS51194"/>
    </source>
</evidence>
<dbReference type="PANTHER" id="PTHR47963">
    <property type="entry name" value="DEAD-BOX ATP-DEPENDENT RNA HELICASE 47, MITOCHONDRIAL"/>
    <property type="match status" value="1"/>
</dbReference>
<dbReference type="EMBL" id="WJXB01000002">
    <property type="protein sequence ID" value="MRN52796.1"/>
    <property type="molecule type" value="Genomic_DNA"/>
</dbReference>
<feature type="compositionally biased region" description="Low complexity" evidence="12">
    <location>
        <begin position="542"/>
        <end position="551"/>
    </location>
</feature>
<keyword evidence="4 11" id="KW-0378">Hydrolase</keyword>
<dbReference type="InterPro" id="IPR044742">
    <property type="entry name" value="DEAD/DEAH_RhlB"/>
</dbReference>
<dbReference type="PROSITE" id="PS51194">
    <property type="entry name" value="HELICASE_CTER"/>
    <property type="match status" value="1"/>
</dbReference>
<evidence type="ECO:0000259" key="13">
    <source>
        <dbReference type="PROSITE" id="PS51192"/>
    </source>
</evidence>
<feature type="short sequence motif" description="Q motif" evidence="10">
    <location>
        <begin position="2"/>
        <end position="30"/>
    </location>
</feature>
<feature type="compositionally biased region" description="Low complexity" evidence="12">
    <location>
        <begin position="522"/>
        <end position="534"/>
    </location>
</feature>
<dbReference type="EC" id="3.6.4.13" evidence="1"/>
<dbReference type="SMART" id="SM00490">
    <property type="entry name" value="HELICc"/>
    <property type="match status" value="1"/>
</dbReference>
<dbReference type="Proteomes" id="UP000463051">
    <property type="component" value="Unassembled WGS sequence"/>
</dbReference>
<evidence type="ECO:0000256" key="8">
    <source>
        <dbReference type="ARBA" id="ARBA00047984"/>
    </source>
</evidence>
<feature type="compositionally biased region" description="Gly residues" evidence="12">
    <location>
        <begin position="459"/>
        <end position="481"/>
    </location>
</feature>
<reference evidence="16 17" key="1">
    <citation type="submission" date="2019-11" db="EMBL/GenBank/DDBJ databases">
        <title>Paenibacillus monticola sp. nov., a novel PGPR strain isolated from mountain sample in China.</title>
        <authorList>
            <person name="Zhao Q."/>
            <person name="Li H.-P."/>
            <person name="Zhang J.-L."/>
        </authorList>
    </citation>
    <scope>NUCLEOTIDE SEQUENCE [LARGE SCALE GENOMIC DNA]</scope>
    <source>
        <strain evidence="16 17">LC-T2</strain>
    </source>
</reference>
<keyword evidence="5 11" id="KW-0347">Helicase</keyword>
<evidence type="ECO:0000256" key="5">
    <source>
        <dbReference type="ARBA" id="ARBA00022806"/>
    </source>
</evidence>
<dbReference type="GO" id="GO:0003724">
    <property type="term" value="F:RNA helicase activity"/>
    <property type="evidence" value="ECO:0007669"/>
    <property type="project" value="UniProtKB-EC"/>
</dbReference>
<feature type="compositionally biased region" description="Basic and acidic residues" evidence="12">
    <location>
        <begin position="553"/>
        <end position="562"/>
    </location>
</feature>
<dbReference type="PROSITE" id="PS51192">
    <property type="entry name" value="HELICASE_ATP_BIND_1"/>
    <property type="match status" value="1"/>
</dbReference>
<protein>
    <recommendedName>
        <fullName evidence="9">ATP-dependent RNA helicase CshA</fullName>
        <ecNumber evidence="1">3.6.4.13</ecNumber>
    </recommendedName>
</protein>
<feature type="domain" description="Helicase C-terminal" evidence="14">
    <location>
        <begin position="214"/>
        <end position="376"/>
    </location>
</feature>
<gene>
    <name evidence="16" type="ORF">GJB61_07265</name>
</gene>
<accession>A0A7X2H3H1</accession>
<dbReference type="PROSITE" id="PS51195">
    <property type="entry name" value="Q_MOTIF"/>
    <property type="match status" value="1"/>
</dbReference>
<keyword evidence="3 11" id="KW-0547">Nucleotide-binding</keyword>
<evidence type="ECO:0000256" key="12">
    <source>
        <dbReference type="SAM" id="MobiDB-lite"/>
    </source>
</evidence>
<feature type="domain" description="Helicase ATP-binding" evidence="13">
    <location>
        <begin position="33"/>
        <end position="203"/>
    </location>
</feature>
<name>A0A7X2H3H1_9BACL</name>
<dbReference type="GO" id="GO:0005829">
    <property type="term" value="C:cytosol"/>
    <property type="evidence" value="ECO:0007669"/>
    <property type="project" value="TreeGrafter"/>
</dbReference>
<dbReference type="SMART" id="SM00487">
    <property type="entry name" value="DEXDc"/>
    <property type="match status" value="1"/>
</dbReference>
<dbReference type="GO" id="GO:0005524">
    <property type="term" value="F:ATP binding"/>
    <property type="evidence" value="ECO:0007669"/>
    <property type="project" value="UniProtKB-KW"/>
</dbReference>
<dbReference type="InterPro" id="IPR000629">
    <property type="entry name" value="RNA-helicase_DEAD-box_CS"/>
</dbReference>
<dbReference type="CDD" id="cd00268">
    <property type="entry name" value="DEADc"/>
    <property type="match status" value="1"/>
</dbReference>
<keyword evidence="2" id="KW-0963">Cytoplasm</keyword>
<keyword evidence="6 11" id="KW-0067">ATP-binding</keyword>
<dbReference type="CDD" id="cd18787">
    <property type="entry name" value="SF2_C_DEAD"/>
    <property type="match status" value="1"/>
</dbReference>
<dbReference type="AlphaFoldDB" id="A0A7X2H3H1"/>
<evidence type="ECO:0000256" key="10">
    <source>
        <dbReference type="PROSITE-ProRule" id="PRU00552"/>
    </source>
</evidence>
<evidence type="ECO:0000256" key="2">
    <source>
        <dbReference type="ARBA" id="ARBA00022490"/>
    </source>
</evidence>
<feature type="region of interest" description="Disordered" evidence="12">
    <location>
        <begin position="432"/>
        <end position="562"/>
    </location>
</feature>
<dbReference type="FunFam" id="3.40.50.300:FF:000108">
    <property type="entry name" value="ATP-dependent RNA helicase RhlE"/>
    <property type="match status" value="1"/>
</dbReference>
<dbReference type="PROSITE" id="PS00039">
    <property type="entry name" value="DEAD_ATP_HELICASE"/>
    <property type="match status" value="1"/>
</dbReference>
<dbReference type="GO" id="GO:0016787">
    <property type="term" value="F:hydrolase activity"/>
    <property type="evidence" value="ECO:0007669"/>
    <property type="project" value="UniProtKB-KW"/>
</dbReference>
<comment type="catalytic activity">
    <reaction evidence="8">
        <text>ATP + H2O = ADP + phosphate + H(+)</text>
        <dbReference type="Rhea" id="RHEA:13065"/>
        <dbReference type="ChEBI" id="CHEBI:15377"/>
        <dbReference type="ChEBI" id="CHEBI:15378"/>
        <dbReference type="ChEBI" id="CHEBI:30616"/>
        <dbReference type="ChEBI" id="CHEBI:43474"/>
        <dbReference type="ChEBI" id="CHEBI:456216"/>
        <dbReference type="EC" id="3.6.4.13"/>
    </reaction>
</comment>
<evidence type="ECO:0000256" key="6">
    <source>
        <dbReference type="ARBA" id="ARBA00022840"/>
    </source>
</evidence>
<dbReference type="InterPro" id="IPR027417">
    <property type="entry name" value="P-loop_NTPase"/>
</dbReference>
<comment type="caution">
    <text evidence="16">The sequence shown here is derived from an EMBL/GenBank/DDBJ whole genome shotgun (WGS) entry which is preliminary data.</text>
</comment>
<evidence type="ECO:0000256" key="7">
    <source>
        <dbReference type="ARBA" id="ARBA00038437"/>
    </source>
</evidence>
<organism evidence="16 17">
    <name type="scientific">Paenibacillus monticola</name>
    <dbReference type="NCBI Taxonomy" id="2666075"/>
    <lineage>
        <taxon>Bacteria</taxon>
        <taxon>Bacillati</taxon>
        <taxon>Bacillota</taxon>
        <taxon>Bacilli</taxon>
        <taxon>Bacillales</taxon>
        <taxon>Paenibacillaceae</taxon>
        <taxon>Paenibacillus</taxon>
    </lineage>
</organism>
<proteinExistence type="inferred from homology"/>
<evidence type="ECO:0000313" key="16">
    <source>
        <dbReference type="EMBL" id="MRN52796.1"/>
    </source>
</evidence>
<evidence type="ECO:0000256" key="4">
    <source>
        <dbReference type="ARBA" id="ARBA00022801"/>
    </source>
</evidence>
<dbReference type="Gene3D" id="3.40.50.300">
    <property type="entry name" value="P-loop containing nucleotide triphosphate hydrolases"/>
    <property type="match status" value="2"/>
</dbReference>
<dbReference type="Pfam" id="PF00271">
    <property type="entry name" value="Helicase_C"/>
    <property type="match status" value="1"/>
</dbReference>
<feature type="domain" description="DEAD-box RNA helicase Q" evidence="15">
    <location>
        <begin position="2"/>
        <end position="30"/>
    </location>
</feature>
<dbReference type="Pfam" id="PF00270">
    <property type="entry name" value="DEAD"/>
    <property type="match status" value="1"/>
</dbReference>
<dbReference type="RefSeq" id="WP_154117794.1">
    <property type="nucleotide sequence ID" value="NZ_WJXB01000002.1"/>
</dbReference>
<evidence type="ECO:0000259" key="15">
    <source>
        <dbReference type="PROSITE" id="PS51195"/>
    </source>
</evidence>
<dbReference type="PANTHER" id="PTHR47963:SF5">
    <property type="entry name" value="DEAD-BOX ATP-DEPENDENT RNA HELICASE CSHA"/>
    <property type="match status" value="1"/>
</dbReference>
<evidence type="ECO:0000256" key="9">
    <source>
        <dbReference type="ARBA" id="ARBA00067932"/>
    </source>
</evidence>
<evidence type="ECO:0000256" key="11">
    <source>
        <dbReference type="RuleBase" id="RU000492"/>
    </source>
</evidence>
<comment type="similarity">
    <text evidence="7 11">Belongs to the DEAD box helicase family.</text>
</comment>
<dbReference type="InterPro" id="IPR050547">
    <property type="entry name" value="DEAD_box_RNA_helicases"/>
</dbReference>